<proteinExistence type="predicted"/>
<dbReference type="Proteomes" id="UP000269721">
    <property type="component" value="Unassembled WGS sequence"/>
</dbReference>
<accession>A0A4P9WKM2</accession>
<sequence>MNLDTVDLEAVASTIARLEFLRTPRMRFADEDEPGPSVGPRIRSWAPGHCLSAAEMPAPTAEVPKPSLPYLEVIEFPPSCEPTPNASDKFLETLVSLRPPLRRVILGGSHLQSEAHLAALLPACRTIEDLDLTECTPITYATLAALETHPPLHRLNLRLKTQITLPAMVPFLSARGSQLRFLFFHWPNIGHDIFPAIASYARNIEHLALSGSDGDDDTDSRGRASSSYRTFVMPARG</sequence>
<dbReference type="SUPFAM" id="SSF52047">
    <property type="entry name" value="RNI-like"/>
    <property type="match status" value="1"/>
</dbReference>
<dbReference type="OrthoDB" id="2095648at2759"/>
<dbReference type="AlphaFoldDB" id="A0A4P9WKM2"/>
<protein>
    <recommendedName>
        <fullName evidence="3">F-box domain-containing protein</fullName>
    </recommendedName>
</protein>
<dbReference type="InterPro" id="IPR032675">
    <property type="entry name" value="LRR_dom_sf"/>
</dbReference>
<keyword evidence="2" id="KW-1185">Reference proteome</keyword>
<evidence type="ECO:0000313" key="1">
    <source>
        <dbReference type="EMBL" id="RKO93549.1"/>
    </source>
</evidence>
<evidence type="ECO:0000313" key="2">
    <source>
        <dbReference type="Proteomes" id="UP000269721"/>
    </source>
</evidence>
<reference evidence="2" key="1">
    <citation type="journal article" date="2018" name="Nat. Microbiol.">
        <title>Leveraging single-cell genomics to expand the fungal tree of life.</title>
        <authorList>
            <person name="Ahrendt S.R."/>
            <person name="Quandt C.A."/>
            <person name="Ciobanu D."/>
            <person name="Clum A."/>
            <person name="Salamov A."/>
            <person name="Andreopoulos B."/>
            <person name="Cheng J.F."/>
            <person name="Woyke T."/>
            <person name="Pelin A."/>
            <person name="Henrissat B."/>
            <person name="Reynolds N.K."/>
            <person name="Benny G.L."/>
            <person name="Smith M.E."/>
            <person name="James T.Y."/>
            <person name="Grigoriev I.V."/>
        </authorList>
    </citation>
    <scope>NUCLEOTIDE SEQUENCE [LARGE SCALE GENOMIC DNA]</scope>
</reference>
<evidence type="ECO:0008006" key="3">
    <source>
        <dbReference type="Google" id="ProtNLM"/>
    </source>
</evidence>
<dbReference type="EMBL" id="KZ994194">
    <property type="protein sequence ID" value="RKO93549.1"/>
    <property type="molecule type" value="Genomic_DNA"/>
</dbReference>
<dbReference type="Gene3D" id="3.80.10.10">
    <property type="entry name" value="Ribonuclease Inhibitor"/>
    <property type="match status" value="1"/>
</dbReference>
<gene>
    <name evidence="1" type="ORF">BDK51DRAFT_27085</name>
</gene>
<organism evidence="1 2">
    <name type="scientific">Blyttiomyces helicus</name>
    <dbReference type="NCBI Taxonomy" id="388810"/>
    <lineage>
        <taxon>Eukaryota</taxon>
        <taxon>Fungi</taxon>
        <taxon>Fungi incertae sedis</taxon>
        <taxon>Chytridiomycota</taxon>
        <taxon>Chytridiomycota incertae sedis</taxon>
        <taxon>Chytridiomycetes</taxon>
        <taxon>Chytridiomycetes incertae sedis</taxon>
        <taxon>Blyttiomyces</taxon>
    </lineage>
</organism>
<name>A0A4P9WKM2_9FUNG</name>